<feature type="transmembrane region" description="Helical" evidence="1">
    <location>
        <begin position="220"/>
        <end position="238"/>
    </location>
</feature>
<accession>A0A2H0VGS9</accession>
<keyword evidence="1" id="KW-0812">Transmembrane</keyword>
<feature type="transmembrane region" description="Helical" evidence="1">
    <location>
        <begin position="12"/>
        <end position="30"/>
    </location>
</feature>
<feature type="transmembrane region" description="Helical" evidence="1">
    <location>
        <begin position="84"/>
        <end position="105"/>
    </location>
</feature>
<gene>
    <name evidence="2" type="ORF">COT88_02260</name>
</gene>
<reference evidence="3" key="1">
    <citation type="submission" date="2017-09" db="EMBL/GenBank/DDBJ databases">
        <title>Depth-based differentiation of microbial function through sediment-hosted aquifers and enrichment of novel symbionts in the deep terrestrial subsurface.</title>
        <authorList>
            <person name="Probst A.J."/>
            <person name="Ladd B."/>
            <person name="Jarett J.K."/>
            <person name="Geller-Mcgrath D.E."/>
            <person name="Sieber C.M.K."/>
            <person name="Emerson J.B."/>
            <person name="Anantharaman K."/>
            <person name="Thomas B.C."/>
            <person name="Malmstrom R."/>
            <person name="Stieglmeier M."/>
            <person name="Klingl A."/>
            <person name="Woyke T."/>
            <person name="Ryan C.M."/>
            <person name="Banfield J.F."/>
        </authorList>
    </citation>
    <scope>NUCLEOTIDE SEQUENCE [LARGE SCALE GENOMIC DNA]</scope>
</reference>
<feature type="transmembrane region" description="Helical" evidence="1">
    <location>
        <begin position="117"/>
        <end position="145"/>
    </location>
</feature>
<feature type="transmembrane region" description="Helical" evidence="1">
    <location>
        <begin position="174"/>
        <end position="199"/>
    </location>
</feature>
<dbReference type="EMBL" id="PFAG01000022">
    <property type="protein sequence ID" value="PIR98315.1"/>
    <property type="molecule type" value="Genomic_DNA"/>
</dbReference>
<keyword evidence="1" id="KW-0472">Membrane</keyword>
<organism evidence="2 3">
    <name type="scientific">Candidatus Colwellbacteria bacterium CG10_big_fil_rev_8_21_14_0_10_41_28</name>
    <dbReference type="NCBI Taxonomy" id="1974539"/>
    <lineage>
        <taxon>Bacteria</taxon>
        <taxon>Candidatus Colwelliibacteriota</taxon>
    </lineage>
</organism>
<feature type="transmembrane region" description="Helical" evidence="1">
    <location>
        <begin position="36"/>
        <end position="52"/>
    </location>
</feature>
<evidence type="ECO:0000313" key="3">
    <source>
        <dbReference type="Proteomes" id="UP000230776"/>
    </source>
</evidence>
<evidence type="ECO:0000313" key="2">
    <source>
        <dbReference type="EMBL" id="PIR98315.1"/>
    </source>
</evidence>
<keyword evidence="1" id="KW-1133">Transmembrane helix</keyword>
<feature type="transmembrane region" description="Helical" evidence="1">
    <location>
        <begin position="61"/>
        <end position="78"/>
    </location>
</feature>
<sequence>MEAKLRSVLRSPALALLLKTSIFGLALFWFRGDSYGFLKLISLILIFLFLYLRPAINTTKYWASAISLLTVITLAPKIGDASGFYLNLILILMGYMIFGVKNLVFLKRNHVYHLFHVLAFFGLTALVVMGLLSQIVYFILIFFLFKEFYQINTEVDKNTSNLISVIESMIAIQMVWVTSFLPTIFIIGTSFITLATMFSHNLLVHHLKNRFNKQNIYKDLGIFGGISLVVSLFSAWILI</sequence>
<dbReference type="AlphaFoldDB" id="A0A2H0VGS9"/>
<comment type="caution">
    <text evidence="2">The sequence shown here is derived from an EMBL/GenBank/DDBJ whole genome shotgun (WGS) entry which is preliminary data.</text>
</comment>
<proteinExistence type="predicted"/>
<dbReference type="Proteomes" id="UP000230776">
    <property type="component" value="Unassembled WGS sequence"/>
</dbReference>
<name>A0A2H0VGS9_9BACT</name>
<evidence type="ECO:0000256" key="1">
    <source>
        <dbReference type="SAM" id="Phobius"/>
    </source>
</evidence>
<protein>
    <submittedName>
        <fullName evidence="2">Uncharacterized protein</fullName>
    </submittedName>
</protein>